<evidence type="ECO:0000313" key="2">
    <source>
        <dbReference type="Proteomes" id="UP000831921"/>
    </source>
</evidence>
<dbReference type="RefSeq" id="WP_249454193.1">
    <property type="nucleotide sequence ID" value="NZ_CP097253.1"/>
</dbReference>
<proteinExistence type="predicted"/>
<protein>
    <submittedName>
        <fullName evidence="1">Uncharacterized protein</fullName>
    </submittedName>
</protein>
<reference evidence="1 2" key="1">
    <citation type="submission" date="2022-05" db="EMBL/GenBank/DDBJ databases">
        <title>S8-45 Sphingomonas ultraviolaceadurans.</title>
        <authorList>
            <person name="Liu Y."/>
        </authorList>
    </citation>
    <scope>NUCLEOTIDE SEQUENCE [LARGE SCALE GENOMIC DNA]</scope>
    <source>
        <strain evidence="1 2">S8-45</strain>
    </source>
</reference>
<accession>A0ABY5MUT6</accession>
<organism evidence="1 2">
    <name type="scientific">Sphingomonas glaciei</name>
    <dbReference type="NCBI Taxonomy" id="2938948"/>
    <lineage>
        <taxon>Bacteria</taxon>
        <taxon>Pseudomonadati</taxon>
        <taxon>Pseudomonadota</taxon>
        <taxon>Alphaproteobacteria</taxon>
        <taxon>Sphingomonadales</taxon>
        <taxon>Sphingomonadaceae</taxon>
        <taxon>Sphingomonas</taxon>
    </lineage>
</organism>
<keyword evidence="2" id="KW-1185">Reference proteome</keyword>
<sequence length="106" mass="12101">MDNWPQLTQPWSRTEMVALLEELAEGDWSVSDDVFVRFFLDDYLTKSPFHLVGIIIYPEEAERLSEFALVLEKCHLTEDVEMIEQVSSEARALLGSLRPSGTSVPQ</sequence>
<name>A0ABY5MUT6_9SPHN</name>
<gene>
    <name evidence="1" type="ORF">M1K48_08005</name>
</gene>
<evidence type="ECO:0000313" key="1">
    <source>
        <dbReference type="EMBL" id="UUR06903.1"/>
    </source>
</evidence>
<dbReference type="EMBL" id="CP097253">
    <property type="protein sequence ID" value="UUR06903.1"/>
    <property type="molecule type" value="Genomic_DNA"/>
</dbReference>
<dbReference type="Proteomes" id="UP000831921">
    <property type="component" value="Chromosome"/>
</dbReference>